<dbReference type="PROSITE" id="PS51257">
    <property type="entry name" value="PROKAR_LIPOPROTEIN"/>
    <property type="match status" value="1"/>
</dbReference>
<proteinExistence type="predicted"/>
<dbReference type="Gene3D" id="3.55.50.70">
    <property type="match status" value="1"/>
</dbReference>
<dbReference type="Proteomes" id="UP000599009">
    <property type="component" value="Unassembled WGS sequence"/>
</dbReference>
<feature type="signal peptide" evidence="1">
    <location>
        <begin position="1"/>
        <end position="22"/>
    </location>
</feature>
<feature type="chain" id="PRO_5045083995" description="Toxin co-regulated pilus biosynthesis protein Q C-terminal domain-containing protein" evidence="1">
    <location>
        <begin position="23"/>
        <end position="137"/>
    </location>
</feature>
<comment type="caution">
    <text evidence="2">The sequence shown here is derived from an EMBL/GenBank/DDBJ whole genome shotgun (WGS) entry which is preliminary data.</text>
</comment>
<dbReference type="RefSeq" id="WP_132985207.1">
    <property type="nucleotide sequence ID" value="NZ_BMME01000001.1"/>
</dbReference>
<name>A0ABQ2E8Z8_9GAMM</name>
<dbReference type="EMBL" id="BMME01000001">
    <property type="protein sequence ID" value="GGK01342.1"/>
    <property type="molecule type" value="Genomic_DNA"/>
</dbReference>
<evidence type="ECO:0000256" key="1">
    <source>
        <dbReference type="SAM" id="SignalP"/>
    </source>
</evidence>
<evidence type="ECO:0000313" key="3">
    <source>
        <dbReference type="Proteomes" id="UP000599009"/>
    </source>
</evidence>
<organism evidence="2 3">
    <name type="scientific">Luteimonas terricola</name>
    <dbReference type="NCBI Taxonomy" id="645597"/>
    <lineage>
        <taxon>Bacteria</taxon>
        <taxon>Pseudomonadati</taxon>
        <taxon>Pseudomonadota</taxon>
        <taxon>Gammaproteobacteria</taxon>
        <taxon>Lysobacterales</taxon>
        <taxon>Lysobacteraceae</taxon>
        <taxon>Luteimonas</taxon>
    </lineage>
</organism>
<accession>A0ABQ2E8Z8</accession>
<evidence type="ECO:0000313" key="2">
    <source>
        <dbReference type="EMBL" id="GGK01342.1"/>
    </source>
</evidence>
<gene>
    <name evidence="2" type="ORF">GCM10011394_08210</name>
</gene>
<evidence type="ECO:0008006" key="4">
    <source>
        <dbReference type="Google" id="ProtNLM"/>
    </source>
</evidence>
<sequence length="137" mass="14779">MDIRLSKLACMAVIGASLVTSACAGHEARDFSGRWAPVNKYAEHTEAIPLRGAYVFQASPMDRTLRTLLARWARDSGAELDYRHPSDFTLHQPVRAVRAYSIADAVAQLDSAFGLHGVVMRMEGHRLVVAAGGGGEG</sequence>
<protein>
    <recommendedName>
        <fullName evidence="4">Toxin co-regulated pilus biosynthesis protein Q C-terminal domain-containing protein</fullName>
    </recommendedName>
</protein>
<keyword evidence="1" id="KW-0732">Signal</keyword>
<reference evidence="3" key="1">
    <citation type="journal article" date="2019" name="Int. J. Syst. Evol. Microbiol.">
        <title>The Global Catalogue of Microorganisms (GCM) 10K type strain sequencing project: providing services to taxonomists for standard genome sequencing and annotation.</title>
        <authorList>
            <consortium name="The Broad Institute Genomics Platform"/>
            <consortium name="The Broad Institute Genome Sequencing Center for Infectious Disease"/>
            <person name="Wu L."/>
            <person name="Ma J."/>
        </authorList>
    </citation>
    <scope>NUCLEOTIDE SEQUENCE [LARGE SCALE GENOMIC DNA]</scope>
    <source>
        <strain evidence="3">CGMCC 1.8985</strain>
    </source>
</reference>
<keyword evidence="3" id="KW-1185">Reference proteome</keyword>